<dbReference type="Pfam" id="PF13649">
    <property type="entry name" value="Methyltransf_25"/>
    <property type="match status" value="1"/>
</dbReference>
<protein>
    <submittedName>
        <fullName evidence="2">Class I SAM-dependent methyltransferase</fullName>
    </submittedName>
</protein>
<proteinExistence type="predicted"/>
<evidence type="ECO:0000313" key="3">
    <source>
        <dbReference type="Proteomes" id="UP000253769"/>
    </source>
</evidence>
<organism evidence="2 3">
    <name type="scientific">Motiliproteus coralliicola</name>
    <dbReference type="NCBI Taxonomy" id="2283196"/>
    <lineage>
        <taxon>Bacteria</taxon>
        <taxon>Pseudomonadati</taxon>
        <taxon>Pseudomonadota</taxon>
        <taxon>Gammaproteobacteria</taxon>
        <taxon>Oceanospirillales</taxon>
        <taxon>Oceanospirillaceae</taxon>
        <taxon>Motiliproteus</taxon>
    </lineage>
</organism>
<accession>A0A369WMI6</accession>
<feature type="domain" description="Methyltransferase" evidence="1">
    <location>
        <begin position="43"/>
        <end position="136"/>
    </location>
</feature>
<dbReference type="SUPFAM" id="SSF53335">
    <property type="entry name" value="S-adenosyl-L-methionine-dependent methyltransferases"/>
    <property type="match status" value="1"/>
</dbReference>
<dbReference type="EMBL" id="QQOH01000002">
    <property type="protein sequence ID" value="RDE22897.1"/>
    <property type="molecule type" value="Genomic_DNA"/>
</dbReference>
<dbReference type="CDD" id="cd02440">
    <property type="entry name" value="AdoMet_MTases"/>
    <property type="match status" value="1"/>
</dbReference>
<dbReference type="InterPro" id="IPR029063">
    <property type="entry name" value="SAM-dependent_MTases_sf"/>
</dbReference>
<dbReference type="GO" id="GO:0032259">
    <property type="term" value="P:methylation"/>
    <property type="evidence" value="ECO:0007669"/>
    <property type="project" value="UniProtKB-KW"/>
</dbReference>
<name>A0A369WMI6_9GAMM</name>
<comment type="caution">
    <text evidence="2">The sequence shown here is derived from an EMBL/GenBank/DDBJ whole genome shotgun (WGS) entry which is preliminary data.</text>
</comment>
<evidence type="ECO:0000313" key="2">
    <source>
        <dbReference type="EMBL" id="RDE22897.1"/>
    </source>
</evidence>
<dbReference type="InterPro" id="IPR041698">
    <property type="entry name" value="Methyltransf_25"/>
</dbReference>
<keyword evidence="3" id="KW-1185">Reference proteome</keyword>
<evidence type="ECO:0000259" key="1">
    <source>
        <dbReference type="Pfam" id="PF13649"/>
    </source>
</evidence>
<sequence>MNQSDKFWDGVAEKYAKKPVPDEAVYQRKLSESQRYLSADMDILEFGCGTGTTAIHHAPHVRHIDALDISEAMLAIGREKAKNAAVENITFSRATLSEFKAETASLDAVLGLNVIHLIPDRRAVLDEVARILKPGGTFISSTGCLGNSYFRFIRFIAPIGKRLGLMPDVFVMTEQQWAQEITAAGFTIQSQWHHGVQGIDVFIIARKN</sequence>
<dbReference type="GO" id="GO:0008168">
    <property type="term" value="F:methyltransferase activity"/>
    <property type="evidence" value="ECO:0007669"/>
    <property type="project" value="UniProtKB-KW"/>
</dbReference>
<reference evidence="2 3" key="1">
    <citation type="submission" date="2018-07" db="EMBL/GenBank/DDBJ databases">
        <title>Motiliproteus coralliicola sp. nov., a bacterium isolated from Coral.</title>
        <authorList>
            <person name="Wang G."/>
        </authorList>
    </citation>
    <scope>NUCLEOTIDE SEQUENCE [LARGE SCALE GENOMIC DNA]</scope>
    <source>
        <strain evidence="2 3">C34</strain>
    </source>
</reference>
<dbReference type="OrthoDB" id="5642573at2"/>
<dbReference type="PANTHER" id="PTHR43591">
    <property type="entry name" value="METHYLTRANSFERASE"/>
    <property type="match status" value="1"/>
</dbReference>
<dbReference type="PANTHER" id="PTHR43591:SF99">
    <property type="entry name" value="OS06G0646000 PROTEIN"/>
    <property type="match status" value="1"/>
</dbReference>
<keyword evidence="2" id="KW-0808">Transferase</keyword>
<dbReference type="AlphaFoldDB" id="A0A369WMI6"/>
<dbReference type="Proteomes" id="UP000253769">
    <property type="component" value="Unassembled WGS sequence"/>
</dbReference>
<dbReference type="RefSeq" id="WP_114695531.1">
    <property type="nucleotide sequence ID" value="NZ_QQOH01000002.1"/>
</dbReference>
<gene>
    <name evidence="2" type="ORF">DV711_10090</name>
</gene>
<keyword evidence="2" id="KW-0489">Methyltransferase</keyword>
<dbReference type="Gene3D" id="3.40.50.150">
    <property type="entry name" value="Vaccinia Virus protein VP39"/>
    <property type="match status" value="1"/>
</dbReference>